<feature type="compositionally biased region" description="Low complexity" evidence="1">
    <location>
        <begin position="130"/>
        <end position="146"/>
    </location>
</feature>
<protein>
    <recommendedName>
        <fullName evidence="4">SH3 domain-containing protein</fullName>
    </recommendedName>
</protein>
<feature type="region of interest" description="Disordered" evidence="1">
    <location>
        <begin position="1"/>
        <end position="42"/>
    </location>
</feature>
<reference evidence="2" key="2">
    <citation type="submission" date="2020-05" db="UniProtKB">
        <authorList>
            <consortium name="EnsemblMetazoa"/>
        </authorList>
    </citation>
    <scope>IDENTIFICATION</scope>
    <source>
        <strain evidence="2">Indian</strain>
    </source>
</reference>
<feature type="region of interest" description="Disordered" evidence="1">
    <location>
        <begin position="1043"/>
        <end position="1110"/>
    </location>
</feature>
<feature type="region of interest" description="Disordered" evidence="1">
    <location>
        <begin position="545"/>
        <end position="571"/>
    </location>
</feature>
<feature type="region of interest" description="Disordered" evidence="1">
    <location>
        <begin position="356"/>
        <end position="375"/>
    </location>
</feature>
<feature type="region of interest" description="Disordered" evidence="1">
    <location>
        <begin position="54"/>
        <end position="197"/>
    </location>
</feature>
<evidence type="ECO:0000313" key="3">
    <source>
        <dbReference type="Proteomes" id="UP000076408"/>
    </source>
</evidence>
<feature type="compositionally biased region" description="Low complexity" evidence="1">
    <location>
        <begin position="9"/>
        <end position="42"/>
    </location>
</feature>
<feature type="compositionally biased region" description="Basic and acidic residues" evidence="1">
    <location>
        <begin position="699"/>
        <end position="710"/>
    </location>
</feature>
<dbReference type="Proteomes" id="UP000076408">
    <property type="component" value="Unassembled WGS sequence"/>
</dbReference>
<sequence length="1110" mass="120513">MKRAPPVPASTSATTTSRTSQSTAGTSETAPGASIAAQASGGSVAVVAAAIAADRRRRRQQQQLGGRNLPSLPVLPPRSRGPIRAPEPPPPYWAHYAHRPVPAQPAAGCPTAERIGSAASSAVGRGGAGAAAAAAASGRHNAATTTDDSDTSNDRPRAHRGRSTSGDSSSTGAGGQAARGPERAEPTVRHRYNVPNQQRQRIKEHLLSQDAFCPDLVRNCKNIATDSPERQSSPAPVEYAEIGELGRNLAAVVTINDGASTSSGRTREGPAPTSTIDEQPGQPSSVADTGVSAASAATMGQNLSIRRPKISLTWVLREQSREGASALAGNDRSGHQQSTPQQSTVVQAVLKGSPVDKTSQSVTNSAGNGASVPHHNITGQTVVSGGDTANATGQPNGHASNGITPNGHNHHHHHVIVRKKSRTRSKERLFSEKYVSDNNLSEYHSEKLRSVAHANEYTIAPTAAVSSAGSNLYRKSNRKNSERLKKKDRLLLYPNGTTVDASVHHNNNNQHAVNLNKEPTYGESLKEKMAVALKNTYSEPSLYTTVSEPSASTKHRHHSRHHHRRRRERYRSQRFGYEIHNVDEFLSKCSLSSPGNIPVVLSSAATLYQTRPGSYQIEIPLPLGMVVNAVFKNQNWLYVQTPHAEEGYVAYDTCLPLGILPSNQRSSSSSKPTPCWESNKDIFPKPCGNLTDSEKEIQQLRGGTRSEGRRTPRLKRSSANSRSAVSITTCNSERDLDSLYLRTVASNQPKVADGQTQYAQLKLTTKVLNTVAPSLKSEKALAIEQLEKLICSGSGDYVHLLKQQQQHLLAKQQQYITQLRQQQQLSKADSPTIGKHLSNVPGTKVINGSNHLRIALSGITSSGPATVAGNGSVNVCAPGAAVRQTLLAITDNYCSDAVSVHKGDVVTLLACKEYQEKGLKNYRQWFFVRTRDGHEGYIPAEAAGHGREQIELESKGRREYLKKWGYITQPETTEFYDLKRNNQKLREIQQGRQQNVNLREYDGHGESFFVSKQMFKTLLDTCRCGRKRTNTHALKCLQKPKNTYEKTDDEEEDEEIEKQRRQKRGKGGSGGSRRERTDDADEGEKTVSSYIPKVPTLSSGIPSGVGCLLG</sequence>
<proteinExistence type="predicted"/>
<feature type="compositionally biased region" description="Polar residues" evidence="1">
    <location>
        <begin position="356"/>
        <end position="368"/>
    </location>
</feature>
<feature type="region of interest" description="Disordered" evidence="1">
    <location>
        <begin position="323"/>
        <end position="343"/>
    </location>
</feature>
<dbReference type="EnsemblMetazoa" id="ASTEI10402-RA">
    <property type="protein sequence ID" value="ASTEI10402-PA"/>
    <property type="gene ID" value="ASTEI10402"/>
</dbReference>
<keyword evidence="3" id="KW-1185">Reference proteome</keyword>
<name>A0A182YPL6_ANOST</name>
<feature type="compositionally biased region" description="Low complexity" evidence="1">
    <location>
        <begin position="61"/>
        <end position="84"/>
    </location>
</feature>
<dbReference type="VEuPathDB" id="VectorBase:ASTE002757"/>
<evidence type="ECO:0008006" key="4">
    <source>
        <dbReference type="Google" id="ProtNLM"/>
    </source>
</evidence>
<evidence type="ECO:0000256" key="1">
    <source>
        <dbReference type="SAM" id="MobiDB-lite"/>
    </source>
</evidence>
<reference evidence="3" key="1">
    <citation type="journal article" date="2014" name="Genome Biol.">
        <title>Genome analysis of a major urban malaria vector mosquito, Anopheles stephensi.</title>
        <authorList>
            <person name="Jiang X."/>
            <person name="Peery A."/>
            <person name="Hall A.B."/>
            <person name="Sharma A."/>
            <person name="Chen X.G."/>
            <person name="Waterhouse R.M."/>
            <person name="Komissarov A."/>
            <person name="Riehle M.M."/>
            <person name="Shouche Y."/>
            <person name="Sharakhova M.V."/>
            <person name="Lawson D."/>
            <person name="Pakpour N."/>
            <person name="Arensburger P."/>
            <person name="Davidson V.L."/>
            <person name="Eiglmeier K."/>
            <person name="Emrich S."/>
            <person name="George P."/>
            <person name="Kennedy R.C."/>
            <person name="Mane S.P."/>
            <person name="Maslen G."/>
            <person name="Oringanje C."/>
            <person name="Qi Y."/>
            <person name="Settlage R."/>
            <person name="Tojo M."/>
            <person name="Tubio J.M."/>
            <person name="Unger M.F."/>
            <person name="Wang B."/>
            <person name="Vernick K.D."/>
            <person name="Ribeiro J.M."/>
            <person name="James A.A."/>
            <person name="Michel K."/>
            <person name="Riehle M.A."/>
            <person name="Luckhart S."/>
            <person name="Sharakhov I.V."/>
            <person name="Tu Z."/>
        </authorList>
    </citation>
    <scope>NUCLEOTIDE SEQUENCE [LARGE SCALE GENOMIC DNA]</scope>
    <source>
        <strain evidence="3">Indian</strain>
    </source>
</reference>
<evidence type="ECO:0000313" key="2">
    <source>
        <dbReference type="EnsemblMetazoa" id="ASTEI10402-PA"/>
    </source>
</evidence>
<dbReference type="STRING" id="30069.A0A182YPL6"/>
<feature type="compositionally biased region" description="Polar residues" evidence="1">
    <location>
        <begin position="272"/>
        <end position="287"/>
    </location>
</feature>
<dbReference type="OMA" id="PQLAMGQ"/>
<feature type="compositionally biased region" description="Basic residues" evidence="1">
    <location>
        <begin position="553"/>
        <end position="569"/>
    </location>
</feature>
<organism evidence="2 3">
    <name type="scientific">Anopheles stephensi</name>
    <name type="common">Indo-Pakistan malaria mosquito</name>
    <dbReference type="NCBI Taxonomy" id="30069"/>
    <lineage>
        <taxon>Eukaryota</taxon>
        <taxon>Metazoa</taxon>
        <taxon>Ecdysozoa</taxon>
        <taxon>Arthropoda</taxon>
        <taxon>Hexapoda</taxon>
        <taxon>Insecta</taxon>
        <taxon>Pterygota</taxon>
        <taxon>Neoptera</taxon>
        <taxon>Endopterygota</taxon>
        <taxon>Diptera</taxon>
        <taxon>Nematocera</taxon>
        <taxon>Culicoidea</taxon>
        <taxon>Culicidae</taxon>
        <taxon>Anophelinae</taxon>
        <taxon>Anopheles</taxon>
    </lineage>
</organism>
<feature type="compositionally biased region" description="Acidic residues" evidence="1">
    <location>
        <begin position="1047"/>
        <end position="1056"/>
    </location>
</feature>
<feature type="region of interest" description="Disordered" evidence="1">
    <location>
        <begin position="256"/>
        <end position="293"/>
    </location>
</feature>
<feature type="region of interest" description="Disordered" evidence="1">
    <location>
        <begin position="699"/>
        <end position="722"/>
    </location>
</feature>
<dbReference type="VEuPathDB" id="VectorBase:ASTEI10402"/>
<dbReference type="VEuPathDB" id="VectorBase:ASTEI20_042169"/>
<dbReference type="AlphaFoldDB" id="A0A182YPL6"/>
<accession>A0A182YPL6</accession>